<dbReference type="Gene3D" id="3.40.50.300">
    <property type="entry name" value="P-loop containing nucleotide triphosphate hydrolases"/>
    <property type="match status" value="1"/>
</dbReference>
<dbReference type="GeneID" id="24100539"/>
<dbReference type="EMBL" id="HE797198">
    <property type="protein sequence ID" value="CCM05628.1"/>
    <property type="molecule type" value="Genomic_DNA"/>
</dbReference>
<organism evidence="6 7">
    <name type="scientific">Fibroporia radiculosa</name>
    <dbReference type="NCBI Taxonomy" id="599839"/>
    <lineage>
        <taxon>Eukaryota</taxon>
        <taxon>Fungi</taxon>
        <taxon>Dikarya</taxon>
        <taxon>Basidiomycota</taxon>
        <taxon>Agaricomycotina</taxon>
        <taxon>Agaricomycetes</taxon>
        <taxon>Polyporales</taxon>
        <taxon>Fibroporiaceae</taxon>
        <taxon>Fibroporia</taxon>
    </lineage>
</organism>
<dbReference type="PANTHER" id="PTHR11702">
    <property type="entry name" value="DEVELOPMENTALLY REGULATED GTP-BINDING PROTEIN-RELATED"/>
    <property type="match status" value="1"/>
</dbReference>
<reference evidence="6 7" key="1">
    <citation type="journal article" date="2012" name="Appl. Environ. Microbiol.">
        <title>Short-read sequencing for genomic analysis of the brown rot fungus Fibroporia radiculosa.</title>
        <authorList>
            <person name="Tang J.D."/>
            <person name="Perkins A.D."/>
            <person name="Sonstegard T.S."/>
            <person name="Schroeder S.G."/>
            <person name="Burgess S.C."/>
            <person name="Diehl S.V."/>
        </authorList>
    </citation>
    <scope>NUCLEOTIDE SEQUENCE [LARGE SCALE GENOMIC DNA]</scope>
    <source>
        <strain evidence="6 7">TFFH 294</strain>
    </source>
</reference>
<dbReference type="Pfam" id="PF01926">
    <property type="entry name" value="MMR_HSR1"/>
    <property type="match status" value="1"/>
</dbReference>
<feature type="domain" description="OBG-type G" evidence="4">
    <location>
        <begin position="318"/>
        <end position="570"/>
    </location>
</feature>
<keyword evidence="1" id="KW-0547">Nucleotide-binding</keyword>
<protein>
    <recommendedName>
        <fullName evidence="8">OBG-type G domain-containing protein</fullName>
    </recommendedName>
</protein>
<gene>
    <name evidence="6" type="ORF">FIBRA_07857</name>
</gene>
<feature type="domain" description="Obg" evidence="5">
    <location>
        <begin position="70"/>
        <end position="317"/>
    </location>
</feature>
<dbReference type="SUPFAM" id="SSF52540">
    <property type="entry name" value="P-loop containing nucleoside triphosphate hydrolases"/>
    <property type="match status" value="1"/>
</dbReference>
<sequence length="583" mass="65118">MALKHFLQPLSRTPSPRHVLSKSSATARIRRVRIHTSSSESAHQYDEESFSEETLRRKRRTEWKRRQGGQTFLDHVVVHIRGGRGGDGCVAFHREKFMPYGPPSGGSGGRGSDVYIMATPHLTTLSSVPTRIRGHAGGNGQGTWRNGKNAPPLVIKVPLGTIVRELPRDDSRRSQDEYEAEAEALEGLEPEERKKKLRERRWVHYPTYEDDNVQRNEFKEAERALYREERERRFLRRQREQQAIYLDLDKPDGEEAIDPNAPLGTRRQENLGHLIAAGGPGGVGNPHFLSTTNRSPKFATRGYDGERISLSLELKLLADIGLVGMPNAGKSTLLRALSGGRAKTEVAGYAFTTLNPVMAVIRVTDDGSFEGSEGRVYEETWVEEQREKELMESGALADAFTRNQRTHDDDSSDRDPYVSLEGFRFTVADNPGLIAEASSNVGLGHSFLRSIERSLALVYVVDLSSPAPWDDLRVLKNEIEKYKPGISPKARMVLANKADLLGGQADDDAVQVAKEKLKQLEDFVQREMVVEMQDIAGNIIGTRKLDVVPISAKYSLNLRKVVGLMRGYVEEARSGIQSSPEIQ</sequence>
<proteinExistence type="predicted"/>
<feature type="region of interest" description="Disordered" evidence="3">
    <location>
        <begin position="34"/>
        <end position="56"/>
    </location>
</feature>
<dbReference type="InterPro" id="IPR031167">
    <property type="entry name" value="G_OBG"/>
</dbReference>
<dbReference type="InParanoid" id="J4GFR1"/>
<dbReference type="FunCoup" id="J4GFR1">
    <property type="interactions" value="350"/>
</dbReference>
<dbReference type="GO" id="GO:0005739">
    <property type="term" value="C:mitochondrion"/>
    <property type="evidence" value="ECO:0007669"/>
    <property type="project" value="TreeGrafter"/>
</dbReference>
<dbReference type="InterPro" id="IPR027417">
    <property type="entry name" value="P-loop_NTPase"/>
</dbReference>
<name>J4GFR1_9APHY</name>
<dbReference type="Gene3D" id="2.70.210.12">
    <property type="entry name" value="GTP1/OBG domain"/>
    <property type="match status" value="1"/>
</dbReference>
<feature type="region of interest" description="Disordered" evidence="3">
    <location>
        <begin position="167"/>
        <end position="186"/>
    </location>
</feature>
<dbReference type="InterPro" id="IPR006169">
    <property type="entry name" value="GTP1_OBG_dom"/>
</dbReference>
<dbReference type="STRING" id="599839.J4GFR1"/>
<dbReference type="RefSeq" id="XP_012184911.1">
    <property type="nucleotide sequence ID" value="XM_012329521.1"/>
</dbReference>
<dbReference type="PROSITE" id="PS51883">
    <property type="entry name" value="OBG"/>
    <property type="match status" value="1"/>
</dbReference>
<keyword evidence="2" id="KW-0342">GTP-binding</keyword>
<dbReference type="GO" id="GO:0003924">
    <property type="term" value="F:GTPase activity"/>
    <property type="evidence" value="ECO:0007669"/>
    <property type="project" value="InterPro"/>
</dbReference>
<dbReference type="OrthoDB" id="347018at2759"/>
<dbReference type="Proteomes" id="UP000006352">
    <property type="component" value="Unassembled WGS sequence"/>
</dbReference>
<evidence type="ECO:0000256" key="2">
    <source>
        <dbReference type="ARBA" id="ARBA00023134"/>
    </source>
</evidence>
<dbReference type="Pfam" id="PF01018">
    <property type="entry name" value="GTP1_OBG"/>
    <property type="match status" value="2"/>
</dbReference>
<evidence type="ECO:0000256" key="3">
    <source>
        <dbReference type="SAM" id="MobiDB-lite"/>
    </source>
</evidence>
<evidence type="ECO:0000313" key="7">
    <source>
        <dbReference type="Proteomes" id="UP000006352"/>
    </source>
</evidence>
<feature type="compositionally biased region" description="Basic and acidic residues" evidence="3">
    <location>
        <begin position="167"/>
        <end position="176"/>
    </location>
</feature>
<dbReference type="GO" id="GO:0005525">
    <property type="term" value="F:GTP binding"/>
    <property type="evidence" value="ECO:0007669"/>
    <property type="project" value="UniProtKB-KW"/>
</dbReference>
<dbReference type="HOGENOM" id="CLU_011747_2_6_1"/>
<evidence type="ECO:0000256" key="1">
    <source>
        <dbReference type="ARBA" id="ARBA00022741"/>
    </source>
</evidence>
<evidence type="ECO:0000259" key="4">
    <source>
        <dbReference type="PROSITE" id="PS51710"/>
    </source>
</evidence>
<dbReference type="InterPro" id="IPR036726">
    <property type="entry name" value="GTP1_OBG_dom_sf"/>
</dbReference>
<dbReference type="PROSITE" id="PS51710">
    <property type="entry name" value="G_OBG"/>
    <property type="match status" value="1"/>
</dbReference>
<dbReference type="GO" id="GO:0042254">
    <property type="term" value="P:ribosome biogenesis"/>
    <property type="evidence" value="ECO:0007669"/>
    <property type="project" value="UniProtKB-UniRule"/>
</dbReference>
<accession>J4GFR1</accession>
<dbReference type="PANTHER" id="PTHR11702:SF31">
    <property type="entry name" value="MITOCHONDRIAL RIBOSOME-ASSOCIATED GTPASE 2"/>
    <property type="match status" value="1"/>
</dbReference>
<evidence type="ECO:0008006" key="8">
    <source>
        <dbReference type="Google" id="ProtNLM"/>
    </source>
</evidence>
<dbReference type="AlphaFoldDB" id="J4GFR1"/>
<keyword evidence="7" id="KW-1185">Reference proteome</keyword>
<feature type="compositionally biased region" description="Acidic residues" evidence="3">
    <location>
        <begin position="177"/>
        <end position="186"/>
    </location>
</feature>
<dbReference type="InterPro" id="IPR045086">
    <property type="entry name" value="OBG_GTPase"/>
</dbReference>
<dbReference type="SUPFAM" id="SSF82051">
    <property type="entry name" value="Obg GTP-binding protein N-terminal domain"/>
    <property type="match status" value="1"/>
</dbReference>
<dbReference type="CDD" id="cd01898">
    <property type="entry name" value="Obg"/>
    <property type="match status" value="1"/>
</dbReference>
<dbReference type="InterPro" id="IPR006073">
    <property type="entry name" value="GTP-bd"/>
</dbReference>
<evidence type="ECO:0000313" key="6">
    <source>
        <dbReference type="EMBL" id="CCM05628.1"/>
    </source>
</evidence>
<evidence type="ECO:0000259" key="5">
    <source>
        <dbReference type="PROSITE" id="PS51883"/>
    </source>
</evidence>